<keyword evidence="2" id="KW-1185">Reference proteome</keyword>
<dbReference type="EMBL" id="JTJC03000001">
    <property type="protein sequence ID" value="NHC33902.1"/>
    <property type="molecule type" value="Genomic_DNA"/>
</dbReference>
<evidence type="ECO:0000313" key="1">
    <source>
        <dbReference type="EMBL" id="NHC33902.1"/>
    </source>
</evidence>
<evidence type="ECO:0000313" key="2">
    <source>
        <dbReference type="Proteomes" id="UP000031532"/>
    </source>
</evidence>
<reference evidence="1 2" key="1">
    <citation type="journal article" date="2015" name="Genome Announc.">
        <title>Draft Genome Sequence of the Terrestrial Cyanobacterium Scytonema millei VB511283, Isolated from Eastern India.</title>
        <authorList>
            <person name="Sen D."/>
            <person name="Chandrababunaidu M.M."/>
            <person name="Singh D."/>
            <person name="Sanghi N."/>
            <person name="Ghorai A."/>
            <person name="Mishra G.P."/>
            <person name="Madduluri M."/>
            <person name="Adhikary S.P."/>
            <person name="Tripathy S."/>
        </authorList>
    </citation>
    <scope>NUCLEOTIDE SEQUENCE [LARGE SCALE GENOMIC DNA]</scope>
    <source>
        <strain evidence="1 2">VB511283</strain>
    </source>
</reference>
<name>A0A9X5I3W1_9CYAN</name>
<sequence length="137" mass="15871">MPGKRSSRKQIQHFCCPYCDRRLWRAGSTKHFLFYTEAAQIRQYVNVSHKSAALLASQGAYVDRNSWIEEFFCGEHGKLWLKLNRNSAGQLTSQIATSKDWQQSTQTINPEVPNPSVSEYSYRMSRAPSSRLSYCRR</sequence>
<proteinExistence type="predicted"/>
<dbReference type="AlphaFoldDB" id="A0A9X5I3W1"/>
<dbReference type="Proteomes" id="UP000031532">
    <property type="component" value="Unassembled WGS sequence"/>
</dbReference>
<dbReference type="OrthoDB" id="423480at2"/>
<protein>
    <submittedName>
        <fullName evidence="1">Uncharacterized protein</fullName>
    </submittedName>
</protein>
<gene>
    <name evidence="1" type="ORF">QH73_0004360</name>
</gene>
<comment type="caution">
    <text evidence="1">The sequence shown here is derived from an EMBL/GenBank/DDBJ whole genome shotgun (WGS) entry which is preliminary data.</text>
</comment>
<organism evidence="1 2">
    <name type="scientific">Scytonema millei VB511283</name>
    <dbReference type="NCBI Taxonomy" id="1245923"/>
    <lineage>
        <taxon>Bacteria</taxon>
        <taxon>Bacillati</taxon>
        <taxon>Cyanobacteriota</taxon>
        <taxon>Cyanophyceae</taxon>
        <taxon>Nostocales</taxon>
        <taxon>Scytonemataceae</taxon>
        <taxon>Scytonema</taxon>
    </lineage>
</organism>
<accession>A0A9X5I3W1</accession>
<dbReference type="RefSeq" id="WP_132866620.1">
    <property type="nucleotide sequence ID" value="NZ_JTJC03000001.1"/>
</dbReference>